<feature type="transmembrane region" description="Helical" evidence="1">
    <location>
        <begin position="38"/>
        <end position="59"/>
    </location>
</feature>
<keyword evidence="1" id="KW-1133">Transmembrane helix</keyword>
<organism evidence="2 3">
    <name type="scientific">Glaciihabitans tibetensis</name>
    <dbReference type="NCBI Taxonomy" id="1266600"/>
    <lineage>
        <taxon>Bacteria</taxon>
        <taxon>Bacillati</taxon>
        <taxon>Actinomycetota</taxon>
        <taxon>Actinomycetes</taxon>
        <taxon>Micrococcales</taxon>
        <taxon>Microbacteriaceae</taxon>
        <taxon>Glaciihabitans</taxon>
    </lineage>
</organism>
<keyword evidence="3" id="KW-1185">Reference proteome</keyword>
<keyword evidence="1" id="KW-0812">Transmembrane</keyword>
<dbReference type="Pfam" id="PF11292">
    <property type="entry name" value="DUF3093"/>
    <property type="match status" value="1"/>
</dbReference>
<name>A0A2T0VJE0_9MICO</name>
<dbReference type="OrthoDB" id="3217020at2"/>
<proteinExistence type="predicted"/>
<evidence type="ECO:0000256" key="1">
    <source>
        <dbReference type="SAM" id="Phobius"/>
    </source>
</evidence>
<evidence type="ECO:0008006" key="4">
    <source>
        <dbReference type="Google" id="ProtNLM"/>
    </source>
</evidence>
<feature type="transmembrane region" description="Helical" evidence="1">
    <location>
        <begin position="12"/>
        <end position="32"/>
    </location>
</feature>
<sequence length="148" mass="15969">MTIYRERLLPGPWTFIVTALVIPASLLVFLPINAFVGVVSAIVLYSALVVALVVLSPVIEVTDTALVAGRARVPLELVGSAAAFTGEEARQQRGPVLDARAWLVIRGWVDPVVKVEILDDRDPAPYWLVSTRQPAAMVSAVAKAQTLR</sequence>
<dbReference type="RefSeq" id="WP_106209368.1">
    <property type="nucleotide sequence ID" value="NZ_PVTL01000001.1"/>
</dbReference>
<protein>
    <recommendedName>
        <fullName evidence="4">DUF3093 family protein</fullName>
    </recommendedName>
</protein>
<keyword evidence="1" id="KW-0472">Membrane</keyword>
<dbReference type="AlphaFoldDB" id="A0A2T0VJE0"/>
<dbReference type="InterPro" id="IPR021443">
    <property type="entry name" value="DUF3093"/>
</dbReference>
<reference evidence="2 3" key="1">
    <citation type="submission" date="2018-03" db="EMBL/GenBank/DDBJ databases">
        <title>Genomic Encyclopedia of Type Strains, Phase III (KMG-III): the genomes of soil and plant-associated and newly described type strains.</title>
        <authorList>
            <person name="Whitman W."/>
        </authorList>
    </citation>
    <scope>NUCLEOTIDE SEQUENCE [LARGE SCALE GENOMIC DNA]</scope>
    <source>
        <strain evidence="2 3">CGMCC 1.12484</strain>
    </source>
</reference>
<dbReference type="EMBL" id="PVTL01000001">
    <property type="protein sequence ID" value="PRY70324.1"/>
    <property type="molecule type" value="Genomic_DNA"/>
</dbReference>
<accession>A0A2T0VJE0</accession>
<evidence type="ECO:0000313" key="3">
    <source>
        <dbReference type="Proteomes" id="UP000237983"/>
    </source>
</evidence>
<evidence type="ECO:0000313" key="2">
    <source>
        <dbReference type="EMBL" id="PRY70324.1"/>
    </source>
</evidence>
<gene>
    <name evidence="2" type="ORF">B0I08_101454</name>
</gene>
<dbReference type="Proteomes" id="UP000237983">
    <property type="component" value="Unassembled WGS sequence"/>
</dbReference>
<comment type="caution">
    <text evidence="2">The sequence shown here is derived from an EMBL/GenBank/DDBJ whole genome shotgun (WGS) entry which is preliminary data.</text>
</comment>